<organism evidence="2 3">
    <name type="scientific">Phanerochaete carnosa (strain HHB-10118-sp)</name>
    <name type="common">White-rot fungus</name>
    <name type="synonym">Peniophora carnosa</name>
    <dbReference type="NCBI Taxonomy" id="650164"/>
    <lineage>
        <taxon>Eukaryota</taxon>
        <taxon>Fungi</taxon>
        <taxon>Dikarya</taxon>
        <taxon>Basidiomycota</taxon>
        <taxon>Agaricomycotina</taxon>
        <taxon>Agaricomycetes</taxon>
        <taxon>Polyporales</taxon>
        <taxon>Phanerochaetaceae</taxon>
        <taxon>Phanerochaete</taxon>
    </lineage>
</organism>
<dbReference type="EMBL" id="JH931357">
    <property type="protein sequence ID" value="EKM48165.1"/>
    <property type="molecule type" value="Genomic_DNA"/>
</dbReference>
<dbReference type="AlphaFoldDB" id="K5VN95"/>
<dbReference type="InParanoid" id="K5VN95"/>
<name>K5VN95_PHACS</name>
<accession>K5VN95</accession>
<evidence type="ECO:0000313" key="2">
    <source>
        <dbReference type="EMBL" id="EKM48165.1"/>
    </source>
</evidence>
<dbReference type="GeneID" id="18919875"/>
<sequence length="141" mass="15343">MSHNNPSSSSEMGSDSGKVTDKNAASGSEPGLDQSGNQQICNSQICAQLQNPIDELLSLATANDFESAPEELTSFEEAIIKASQKSAVLFDLWSKPNVFVAKRHPTIDIDFMACYTNESSEKKAQQAEIFNAMPNLTLRQN</sequence>
<feature type="compositionally biased region" description="Low complexity" evidence="1">
    <location>
        <begin position="1"/>
        <end position="17"/>
    </location>
</feature>
<evidence type="ECO:0000256" key="1">
    <source>
        <dbReference type="SAM" id="MobiDB-lite"/>
    </source>
</evidence>
<feature type="region of interest" description="Disordered" evidence="1">
    <location>
        <begin position="1"/>
        <end position="37"/>
    </location>
</feature>
<protein>
    <submittedName>
        <fullName evidence="2">Uncharacterized protein</fullName>
    </submittedName>
</protein>
<dbReference type="HOGENOM" id="CLU_1825958_0_0_1"/>
<proteinExistence type="predicted"/>
<keyword evidence="3" id="KW-1185">Reference proteome</keyword>
<reference evidence="2 3" key="1">
    <citation type="journal article" date="2012" name="BMC Genomics">
        <title>Comparative genomics of the white-rot fungi, Phanerochaete carnosa and P. chrysosporium, to elucidate the genetic basis of the distinct wood types they colonize.</title>
        <authorList>
            <person name="Suzuki H."/>
            <person name="MacDonald J."/>
            <person name="Syed K."/>
            <person name="Salamov A."/>
            <person name="Hori C."/>
            <person name="Aerts A."/>
            <person name="Henrissat B."/>
            <person name="Wiebenga A."/>
            <person name="vanKuyk P.A."/>
            <person name="Barry K."/>
            <person name="Lindquist E."/>
            <person name="LaButti K."/>
            <person name="Lapidus A."/>
            <person name="Lucas S."/>
            <person name="Coutinho P."/>
            <person name="Gong Y."/>
            <person name="Samejima M."/>
            <person name="Mahadevan R."/>
            <person name="Abou-Zaid M."/>
            <person name="de Vries R.P."/>
            <person name="Igarashi K."/>
            <person name="Yadav J.S."/>
            <person name="Grigoriev I.V."/>
            <person name="Master E.R."/>
        </authorList>
    </citation>
    <scope>NUCLEOTIDE SEQUENCE [LARGE SCALE GENOMIC DNA]</scope>
    <source>
        <strain evidence="2 3">HHB-10118-sp</strain>
    </source>
</reference>
<evidence type="ECO:0000313" key="3">
    <source>
        <dbReference type="Proteomes" id="UP000008370"/>
    </source>
</evidence>
<dbReference type="RefSeq" id="XP_007403284.1">
    <property type="nucleotide sequence ID" value="XM_007403222.1"/>
</dbReference>
<gene>
    <name evidence="2" type="ORF">PHACADRAFT_33999</name>
</gene>
<dbReference type="Proteomes" id="UP000008370">
    <property type="component" value="Unassembled WGS sequence"/>
</dbReference>
<dbReference type="KEGG" id="pco:PHACADRAFT_33999"/>